<reference evidence="18" key="2">
    <citation type="submission" date="2025-08" db="UniProtKB">
        <authorList>
            <consortium name="Ensembl"/>
        </authorList>
    </citation>
    <scope>IDENTIFICATION</scope>
</reference>
<feature type="domain" description="C2" evidence="16">
    <location>
        <begin position="683"/>
        <end position="810"/>
    </location>
</feature>
<dbReference type="InterPro" id="IPR000909">
    <property type="entry name" value="PLipase_C_PInositol-sp_X_dom"/>
</dbReference>
<evidence type="ECO:0000313" key="19">
    <source>
        <dbReference type="Proteomes" id="UP000018468"/>
    </source>
</evidence>
<feature type="binding site" evidence="13">
    <location>
        <position position="360"/>
    </location>
    <ligand>
        <name>Ca(2+)</name>
        <dbReference type="ChEBI" id="CHEBI:29108"/>
    </ligand>
</feature>
<keyword evidence="3" id="KW-0597">Phosphoprotein</keyword>
<keyword evidence="14" id="KW-0175">Coiled coil</keyword>
<dbReference type="Pfam" id="PF00387">
    <property type="entry name" value="PI-PLC-Y"/>
    <property type="match status" value="1"/>
</dbReference>
<dbReference type="InterPro" id="IPR001711">
    <property type="entry name" value="PLipase_C_Pinositol-sp_Y"/>
</dbReference>
<evidence type="ECO:0000256" key="10">
    <source>
        <dbReference type="ARBA" id="ARBA00023726"/>
    </source>
</evidence>
<dbReference type="GO" id="GO:0016042">
    <property type="term" value="P:lipid catabolic process"/>
    <property type="evidence" value="ECO:0007669"/>
    <property type="project" value="UniProtKB-KW"/>
</dbReference>
<evidence type="ECO:0000259" key="16">
    <source>
        <dbReference type="PROSITE" id="PS50004"/>
    </source>
</evidence>
<dbReference type="InParanoid" id="W5N5D4"/>
<dbReference type="GO" id="GO:0005509">
    <property type="term" value="F:calcium ion binding"/>
    <property type="evidence" value="ECO:0007669"/>
    <property type="project" value="UniProtKB-UniRule"/>
</dbReference>
<keyword evidence="13" id="KW-0479">Metal-binding</keyword>
<evidence type="ECO:0000256" key="6">
    <source>
        <dbReference type="ARBA" id="ARBA00022963"/>
    </source>
</evidence>
<keyword evidence="6 11" id="KW-0442">Lipid degradation</keyword>
<dbReference type="SUPFAM" id="SSF51695">
    <property type="entry name" value="PLC-like phosphodiesterases"/>
    <property type="match status" value="1"/>
</dbReference>
<dbReference type="SUPFAM" id="SSF47473">
    <property type="entry name" value="EF-hand"/>
    <property type="match status" value="1"/>
</dbReference>
<feature type="region of interest" description="Disordered" evidence="15">
    <location>
        <begin position="1050"/>
        <end position="1096"/>
    </location>
</feature>
<dbReference type="InterPro" id="IPR014815">
    <property type="entry name" value="PLC-beta_C"/>
</dbReference>
<evidence type="ECO:0000256" key="3">
    <source>
        <dbReference type="ARBA" id="ARBA00022553"/>
    </source>
</evidence>
<dbReference type="Bgee" id="ENSLOCG00000012860">
    <property type="expression patterns" value="Expressed in testis"/>
</dbReference>
<feature type="compositionally biased region" description="Basic and acidic residues" evidence="15">
    <location>
        <begin position="1050"/>
        <end position="1059"/>
    </location>
</feature>
<evidence type="ECO:0000256" key="15">
    <source>
        <dbReference type="SAM" id="MobiDB-lite"/>
    </source>
</evidence>
<dbReference type="InterPro" id="IPR053945">
    <property type="entry name" value="PLCB1-4-like_EFh"/>
</dbReference>
<dbReference type="SUPFAM" id="SSF69989">
    <property type="entry name" value="C-terminal domain of PLC-beta"/>
    <property type="match status" value="1"/>
</dbReference>
<dbReference type="GO" id="GO:0004435">
    <property type="term" value="F:phosphatidylinositol-4,5-bisphosphate phospholipase C activity"/>
    <property type="evidence" value="ECO:0000318"/>
    <property type="project" value="GO_Central"/>
</dbReference>
<feature type="domain" description="PI-PLC Y-box" evidence="17">
    <location>
        <begin position="567"/>
        <end position="683"/>
    </location>
</feature>
<reference evidence="18" key="3">
    <citation type="submission" date="2025-09" db="UniProtKB">
        <authorList>
            <consortium name="Ensembl"/>
        </authorList>
    </citation>
    <scope>IDENTIFICATION</scope>
</reference>
<name>W5N5D4_LEPOC</name>
<evidence type="ECO:0000256" key="1">
    <source>
        <dbReference type="ARBA" id="ARBA00004496"/>
    </source>
</evidence>
<dbReference type="PROSITE" id="PS50007">
    <property type="entry name" value="PIPLC_X_DOMAIN"/>
    <property type="match status" value="1"/>
</dbReference>
<feature type="compositionally biased region" description="Basic and acidic residues" evidence="15">
    <location>
        <begin position="1139"/>
        <end position="1151"/>
    </location>
</feature>
<proteinExistence type="predicted"/>
<dbReference type="GO" id="GO:0046488">
    <property type="term" value="P:phosphatidylinositol metabolic process"/>
    <property type="evidence" value="ECO:0000318"/>
    <property type="project" value="GO_Central"/>
</dbReference>
<feature type="compositionally biased region" description="Polar residues" evidence="15">
    <location>
        <begin position="955"/>
        <end position="977"/>
    </location>
</feature>
<feature type="compositionally biased region" description="Polar residues" evidence="15">
    <location>
        <begin position="865"/>
        <end position="880"/>
    </location>
</feature>
<keyword evidence="5 13" id="KW-0106">Calcium</keyword>
<feature type="compositionally biased region" description="Polar residues" evidence="15">
    <location>
        <begin position="996"/>
        <end position="1024"/>
    </location>
</feature>
<evidence type="ECO:0000256" key="12">
    <source>
        <dbReference type="PIRSR" id="PIRSR000956-1"/>
    </source>
</evidence>
<dbReference type="InterPro" id="IPR000008">
    <property type="entry name" value="C2_dom"/>
</dbReference>
<dbReference type="InterPro" id="IPR001192">
    <property type="entry name" value="PI-PLC_fam"/>
</dbReference>
<dbReference type="Pfam" id="PF00168">
    <property type="entry name" value="C2"/>
    <property type="match status" value="1"/>
</dbReference>
<feature type="coiled-coil region" evidence="14">
    <location>
        <begin position="1222"/>
        <end position="1249"/>
    </location>
</feature>
<dbReference type="Pfam" id="PF22631">
    <property type="entry name" value="PLCB1-4-like_EFh"/>
    <property type="match status" value="1"/>
</dbReference>
<dbReference type="InterPro" id="IPR016280">
    <property type="entry name" value="PLC-beta"/>
</dbReference>
<evidence type="ECO:0000256" key="5">
    <source>
        <dbReference type="ARBA" id="ARBA00022837"/>
    </source>
</evidence>
<evidence type="ECO:0000256" key="8">
    <source>
        <dbReference type="ARBA" id="ARBA00023224"/>
    </source>
</evidence>
<dbReference type="GO" id="GO:0007186">
    <property type="term" value="P:G protein-coupled receptor signaling pathway"/>
    <property type="evidence" value="ECO:0000318"/>
    <property type="project" value="GO_Central"/>
</dbReference>
<feature type="compositionally biased region" description="Polar residues" evidence="15">
    <location>
        <begin position="498"/>
        <end position="507"/>
    </location>
</feature>
<dbReference type="InterPro" id="IPR035892">
    <property type="entry name" value="C2_domain_sf"/>
</dbReference>
<dbReference type="InterPro" id="IPR011992">
    <property type="entry name" value="EF-hand-dom_pair"/>
</dbReference>
<dbReference type="GO" id="GO:0048015">
    <property type="term" value="P:phosphatidylinositol-mediated signaling"/>
    <property type="evidence" value="ECO:0000318"/>
    <property type="project" value="GO_Central"/>
</dbReference>
<dbReference type="FunFam" id="2.60.40.150:FF:000105">
    <property type="entry name" value="1-phosphatidylinositol 4,5-bisphosphate phosphodiesterase"/>
    <property type="match status" value="1"/>
</dbReference>
<feature type="region of interest" description="Disordered" evidence="15">
    <location>
        <begin position="1139"/>
        <end position="1167"/>
    </location>
</feature>
<dbReference type="Gene3D" id="2.60.40.150">
    <property type="entry name" value="C2 domain"/>
    <property type="match status" value="1"/>
</dbReference>
<evidence type="ECO:0000256" key="4">
    <source>
        <dbReference type="ARBA" id="ARBA00022801"/>
    </source>
</evidence>
<evidence type="ECO:0000256" key="11">
    <source>
        <dbReference type="PIRNR" id="PIRNR000956"/>
    </source>
</evidence>
<dbReference type="Gene3D" id="1.10.238.10">
    <property type="entry name" value="EF-hand"/>
    <property type="match status" value="1"/>
</dbReference>
<evidence type="ECO:0000259" key="17">
    <source>
        <dbReference type="PROSITE" id="PS50008"/>
    </source>
</evidence>
<dbReference type="GO" id="GO:0005737">
    <property type="term" value="C:cytoplasm"/>
    <property type="evidence" value="ECO:0000318"/>
    <property type="project" value="GO_Central"/>
</dbReference>
<feature type="compositionally biased region" description="Pro residues" evidence="15">
    <location>
        <begin position="915"/>
        <end position="925"/>
    </location>
</feature>
<evidence type="ECO:0000256" key="14">
    <source>
        <dbReference type="SAM" id="Coils"/>
    </source>
</evidence>
<sequence>KMEKGGLLEPPVIKDYLVKGDRFTKWSDDSSRTSPVMMKMDPKGFYLYWTHQNKEMEFVDIATIRDTRSGKYARIPKNPKVRNVFNLDFPDSHHLAKTLTIVTGLDMVNLTYHNFFAYKENIPQNWAEDVLAIAYNPMRINACRQVFLEKIYVRISLQRNKDGKIPVKNIYKMFPADKKRVEAALAAAHLPKGKGDTMKPDVFTEAAFKSFLMNLCPRPEIYEIFTSYSAKAKPYMTKENFTKFINEKQRDSRLNETLFPLIKPEQVKNLIEKYEPTSSNANRGQISPEGLLYYLTGPETSTVTPDKLGIWQDMMQPLPHYFVKSSHNTYLTGGAAGQFSGVSSPEMYRQCLLAGCRCLELDCWKGKPPDEEPIITHGFTMTTEILFKDVIEAIAESAFKTSKYPVILSFENHVDSVKQQEKMANYCKTIFGDALLVDPLEKYPLKPGHQIPSPAELMGKILIKNKKNSKEAPTHATVKKPASEDQQQPPASTNQQQDSPEQDNQACSEVEGQDPSKDTQDPPKDNQEPSKDVQDDQEEQEDEQDEEKMKNSDEGTAGQEVTAYEEMSALVNYIQPNKFISFENARKKNKSYSISSFVETKGGDLLTKYPVEFVEYNKRQMSRIYPKGTRMDSSNYNPQPFWNAGCQMVALNYQTMDFPMQLNMSLFEFNGRTGYLLKHDFMRRPDKKFNPFADRIDSIVATTLKIKIYSGQFLTEKNVKTGVEVELIGLPGDPKRKYKTKWSPTANAINPVWNEELFVFEKILVPDMASLRIVVLEEGGKFIGHRILPVYAIQSGYQHICLRTESNMPLTLPALFVYIEVKDYIPESFAGFTDALFNPLKDKPVKPKPVESRLVKPKDIPYKSQPISAQSAESQSTETDPAQILPDPTPSSESTPSAEPEPVHPNELPQSIEPDPAPSTEPEPPQSTESDPAASTKPEPVQPIEPPQSIEPDPAQSSDTAPTPSSEPEAAQTTECDSASPAKTEVILCSAVITNTSSPEAPADSTNESTRTVPVSLEPSTTTVEELKQHKNFVKTTKKQEKELKEIEKKFQKKADDMTQKYSTQFKNLSNADKKRCQRKKESSDDKSDSSSEKVKELMEKFHTDLKALYEEQYEFIKKKKEQHGSEQSTKLLDIAKDKHASEKKAMKDSLDSQTKGMKKKLEAKRTKKELNNALTEEVVQMTKEQVDTAKGTQLADNNAVQQEMLEKKQADTLEEIKGITNQHSEEANAEYEEKMKSLLSRIHEAVNSCVSPHFPDQAEKLLENKAAAIGDPDSSCQYGDVYLG</sequence>
<feature type="active site" evidence="12">
    <location>
        <position position="377"/>
    </location>
</feature>
<dbReference type="PANTHER" id="PTHR10336:SF10">
    <property type="entry name" value="1-PHOSPHATIDYLINOSITOL 4,5-BISPHOSPHATE PHOSPHODIESTERASE BETA-2"/>
    <property type="match status" value="1"/>
</dbReference>
<dbReference type="Pfam" id="PF00388">
    <property type="entry name" value="PI-PLC-X"/>
    <property type="match status" value="1"/>
</dbReference>
<dbReference type="PRINTS" id="PR00390">
    <property type="entry name" value="PHPHLIPASEC"/>
</dbReference>
<feature type="compositionally biased region" description="Polar residues" evidence="15">
    <location>
        <begin position="1060"/>
        <end position="1071"/>
    </location>
</feature>
<feature type="active site" evidence="12">
    <location>
        <position position="327"/>
    </location>
</feature>
<evidence type="ECO:0000256" key="9">
    <source>
        <dbReference type="ARBA" id="ARBA00023674"/>
    </source>
</evidence>
<feature type="binding site" evidence="13">
    <location>
        <position position="411"/>
    </location>
    <ligand>
        <name>Ca(2+)</name>
        <dbReference type="ChEBI" id="CHEBI:29108"/>
    </ligand>
</feature>
<keyword evidence="4 11" id="KW-0378">Hydrolase</keyword>
<dbReference type="SMART" id="SM00239">
    <property type="entry name" value="C2"/>
    <property type="match status" value="1"/>
</dbReference>
<feature type="compositionally biased region" description="Low complexity" evidence="15">
    <location>
        <begin position="486"/>
        <end position="497"/>
    </location>
</feature>
<feature type="compositionally biased region" description="Basic and acidic residues" evidence="15">
    <location>
        <begin position="841"/>
        <end position="861"/>
    </location>
</feature>
<dbReference type="Gene3D" id="3.20.20.190">
    <property type="entry name" value="Phosphatidylinositol (PI) phosphodiesterase"/>
    <property type="match status" value="1"/>
</dbReference>
<accession>W5N5D4</accession>
<evidence type="ECO:0000256" key="2">
    <source>
        <dbReference type="ARBA" id="ARBA00022490"/>
    </source>
</evidence>
<dbReference type="Proteomes" id="UP000018468">
    <property type="component" value="Linkage group LG7"/>
</dbReference>
<dbReference type="SUPFAM" id="SSF50729">
    <property type="entry name" value="PH domain-like"/>
    <property type="match status" value="1"/>
</dbReference>
<feature type="region of interest" description="Disordered" evidence="15">
    <location>
        <begin position="841"/>
        <end position="981"/>
    </location>
</feature>
<dbReference type="EC" id="3.1.4.11" evidence="11"/>
<dbReference type="PIRSF" id="PIRSF000956">
    <property type="entry name" value="PLC-beta"/>
    <property type="match status" value="1"/>
</dbReference>
<comment type="catalytic activity">
    <reaction evidence="9">
        <text>a 1,2-diacyl-sn-glycero-3-phospho-(1D-myo-inositol-4,5-bisphosphate) + H2O = 1D-myo-inositol 1,4,5-trisphosphate + a 1,2-diacyl-sn-glycerol + H(+)</text>
        <dbReference type="Rhea" id="RHEA:33179"/>
        <dbReference type="ChEBI" id="CHEBI:15377"/>
        <dbReference type="ChEBI" id="CHEBI:15378"/>
        <dbReference type="ChEBI" id="CHEBI:17815"/>
        <dbReference type="ChEBI" id="CHEBI:58456"/>
        <dbReference type="ChEBI" id="CHEBI:203600"/>
        <dbReference type="EC" id="3.1.4.11"/>
    </reaction>
    <physiologicalReaction direction="left-to-right" evidence="9">
        <dbReference type="Rhea" id="RHEA:33180"/>
    </physiologicalReaction>
</comment>
<dbReference type="Gene3D" id="1.20.1230.10">
    <property type="entry name" value="Phospholipase C beta, distal C-terminal domain"/>
    <property type="match status" value="1"/>
</dbReference>
<dbReference type="SUPFAM" id="SSF49562">
    <property type="entry name" value="C2 domain (Calcium/lipid-binding domain, CaLB)"/>
    <property type="match status" value="1"/>
</dbReference>
<dbReference type="GO" id="GO:0051209">
    <property type="term" value="P:release of sequestered calcium ion into cytosol"/>
    <property type="evidence" value="ECO:0000318"/>
    <property type="project" value="GO_Central"/>
</dbReference>
<feature type="binding site" evidence="13">
    <location>
        <position position="328"/>
    </location>
    <ligand>
        <name>Ca(2+)</name>
        <dbReference type="ChEBI" id="CHEBI:29108"/>
    </ligand>
</feature>
<keyword evidence="7 11" id="KW-0443">Lipid metabolism</keyword>
<reference evidence="19" key="1">
    <citation type="submission" date="2011-12" db="EMBL/GenBank/DDBJ databases">
        <title>The Draft Genome of Lepisosteus oculatus.</title>
        <authorList>
            <consortium name="The Broad Institute Genome Assembly &amp; Analysis Group"/>
            <consortium name="Computational R&amp;D Group"/>
            <consortium name="and Sequencing Platform"/>
            <person name="Di Palma F."/>
            <person name="Alfoldi J."/>
            <person name="Johnson J."/>
            <person name="Berlin A."/>
            <person name="Gnerre S."/>
            <person name="Jaffe D."/>
            <person name="MacCallum I."/>
            <person name="Young S."/>
            <person name="Walker B.J."/>
            <person name="Lander E.S."/>
            <person name="Lindblad-Toh K."/>
        </authorList>
    </citation>
    <scope>NUCLEOTIDE SEQUENCE [LARGE SCALE GENOMIC DNA]</scope>
</reference>
<dbReference type="SMART" id="SM00148">
    <property type="entry name" value="PLCXc"/>
    <property type="match status" value="1"/>
</dbReference>
<dbReference type="PROSITE" id="PS50004">
    <property type="entry name" value="C2"/>
    <property type="match status" value="1"/>
</dbReference>
<feature type="region of interest" description="Disordered" evidence="15">
    <location>
        <begin position="996"/>
        <end position="1029"/>
    </location>
</feature>
<feature type="compositionally biased region" description="Low complexity" evidence="15">
    <location>
        <begin position="890"/>
        <end position="900"/>
    </location>
</feature>
<comment type="cofactor">
    <cofactor evidence="13">
        <name>Ca(2+)</name>
        <dbReference type="ChEBI" id="CHEBI:29108"/>
    </cofactor>
    <text evidence="13">Binds 1 Ca(2+) ion per subunit.</text>
</comment>
<feature type="compositionally biased region" description="Basic and acidic residues" evidence="15">
    <location>
        <begin position="514"/>
        <end position="534"/>
    </location>
</feature>
<dbReference type="Ensembl" id="ENSLOCT00000015873.1">
    <property type="protein sequence ID" value="ENSLOCP00000015843.1"/>
    <property type="gene ID" value="ENSLOCG00000012860.1"/>
</dbReference>
<dbReference type="CDD" id="cd08591">
    <property type="entry name" value="PI-PLCc_beta"/>
    <property type="match status" value="1"/>
</dbReference>
<evidence type="ECO:0000313" key="18">
    <source>
        <dbReference type="Ensembl" id="ENSLOCP00000015843.1"/>
    </source>
</evidence>
<dbReference type="eggNOG" id="KOG1265">
    <property type="taxonomic scope" value="Eukaryota"/>
</dbReference>
<dbReference type="InterPro" id="IPR042531">
    <property type="entry name" value="PLC-beta_C_sf"/>
</dbReference>
<dbReference type="PANTHER" id="PTHR10336">
    <property type="entry name" value="PHOSPHOINOSITIDE-SPECIFIC PHOSPHOLIPASE C FAMILY PROTEIN"/>
    <property type="match status" value="1"/>
</dbReference>
<organism evidence="18 19">
    <name type="scientific">Lepisosteus oculatus</name>
    <name type="common">Spotted gar</name>
    <dbReference type="NCBI Taxonomy" id="7918"/>
    <lineage>
        <taxon>Eukaryota</taxon>
        <taxon>Metazoa</taxon>
        <taxon>Chordata</taxon>
        <taxon>Craniata</taxon>
        <taxon>Vertebrata</taxon>
        <taxon>Euteleostomi</taxon>
        <taxon>Actinopterygii</taxon>
        <taxon>Neopterygii</taxon>
        <taxon>Holostei</taxon>
        <taxon>Semionotiformes</taxon>
        <taxon>Lepisosteidae</taxon>
        <taxon>Lepisosteus</taxon>
    </lineage>
</organism>
<feature type="region of interest" description="Disordered" evidence="15">
    <location>
        <begin position="467"/>
        <end position="557"/>
    </location>
</feature>
<evidence type="ECO:0000256" key="7">
    <source>
        <dbReference type="ARBA" id="ARBA00023098"/>
    </source>
</evidence>
<dbReference type="CDD" id="cd13361">
    <property type="entry name" value="PH_PLC_beta"/>
    <property type="match status" value="1"/>
</dbReference>
<dbReference type="STRING" id="7918.ENSLOCP00000015843"/>
<dbReference type="EMBL" id="AHAT01019018">
    <property type="status" value="NOT_ANNOTATED_CDS"/>
    <property type="molecule type" value="Genomic_DNA"/>
</dbReference>
<dbReference type="Gene3D" id="2.30.29.240">
    <property type="match status" value="1"/>
</dbReference>
<dbReference type="InterPro" id="IPR017946">
    <property type="entry name" value="PLC-like_Pdiesterase_TIM-brl"/>
</dbReference>
<dbReference type="SMART" id="SM00149">
    <property type="entry name" value="PLCYc"/>
    <property type="match status" value="1"/>
</dbReference>
<dbReference type="Pfam" id="PF08703">
    <property type="entry name" value="PLC-beta_C"/>
    <property type="match status" value="1"/>
</dbReference>
<keyword evidence="19" id="KW-1185">Reference proteome</keyword>
<dbReference type="GO" id="GO:0120548">
    <property type="term" value="F:phosphatidylinositol phospholipase C activity"/>
    <property type="evidence" value="ECO:0007669"/>
    <property type="project" value="RHEA"/>
</dbReference>
<keyword evidence="8 11" id="KW-0807">Transducer</keyword>
<dbReference type="OMA" id="ERCEHTY"/>
<keyword evidence="2" id="KW-0963">Cytoplasm</keyword>
<dbReference type="InterPro" id="IPR037862">
    <property type="entry name" value="PLC-beta_PH"/>
</dbReference>
<dbReference type="CDD" id="cd00275">
    <property type="entry name" value="C2_PLC_like"/>
    <property type="match status" value="1"/>
</dbReference>
<dbReference type="PROSITE" id="PS50008">
    <property type="entry name" value="PIPLC_Y_DOMAIN"/>
    <property type="match status" value="1"/>
</dbReference>
<protein>
    <recommendedName>
        <fullName evidence="11">1-phosphatidylinositol 4,5-bisphosphate phosphodiesterase</fullName>
        <ecNumber evidence="11">3.1.4.11</ecNumber>
    </recommendedName>
</protein>
<dbReference type="FunFam" id="1.10.238.10:FF:000005">
    <property type="entry name" value="Phosphoinositide phospholipase C"/>
    <property type="match status" value="1"/>
</dbReference>
<comment type="catalytic activity">
    <reaction evidence="10">
        <text>a 1,2-diacyl-sn-glycero-3-phospho-(1D-myo-inositol) + H2O = 1D-myo-inositol 1-phosphate + a 1,2-diacyl-sn-glycerol + H(+)</text>
        <dbReference type="Rhea" id="RHEA:43484"/>
        <dbReference type="ChEBI" id="CHEBI:15377"/>
        <dbReference type="ChEBI" id="CHEBI:15378"/>
        <dbReference type="ChEBI" id="CHEBI:17815"/>
        <dbReference type="ChEBI" id="CHEBI:57880"/>
        <dbReference type="ChEBI" id="CHEBI:58433"/>
    </reaction>
    <physiologicalReaction direction="left-to-right" evidence="10">
        <dbReference type="Rhea" id="RHEA:43485"/>
    </physiologicalReaction>
</comment>
<dbReference type="FunFam" id="2.30.29.240:FF:000002">
    <property type="entry name" value="1-phosphatidylinositol 4,5-bisphosphate phosphodiesterase"/>
    <property type="match status" value="1"/>
</dbReference>
<feature type="binding site" evidence="13">
    <location>
        <position position="362"/>
    </location>
    <ligand>
        <name>Ca(2+)</name>
        <dbReference type="ChEBI" id="CHEBI:29108"/>
    </ligand>
</feature>
<comment type="subcellular location">
    <subcellularLocation>
        <location evidence="1">Cytoplasm</location>
    </subcellularLocation>
</comment>
<evidence type="ECO:0000256" key="13">
    <source>
        <dbReference type="PIRSR" id="PIRSR000956-2"/>
    </source>
</evidence>
<dbReference type="GeneTree" id="ENSGT00940000159326"/>
<feature type="compositionally biased region" description="Basic and acidic residues" evidence="15">
    <location>
        <begin position="1072"/>
        <end position="1096"/>
    </location>
</feature>
<feature type="compositionally biased region" description="Acidic residues" evidence="15">
    <location>
        <begin position="535"/>
        <end position="546"/>
    </location>
</feature>
<dbReference type="Pfam" id="PF17787">
    <property type="entry name" value="PH_14"/>
    <property type="match status" value="1"/>
</dbReference>